<accession>A0A7Y8GX82</accession>
<feature type="transmembrane region" description="Helical" evidence="2">
    <location>
        <begin position="543"/>
        <end position="564"/>
    </location>
</feature>
<dbReference type="GO" id="GO:0016491">
    <property type="term" value="F:oxidoreductase activity"/>
    <property type="evidence" value="ECO:0007669"/>
    <property type="project" value="TreeGrafter"/>
</dbReference>
<sequence>MKSPTGKHPPPPRQRRATWRLLAALLSWSLAGSAALANPAPAVPAAEPSAAAVLAAAPKKSKSTADHSKFKELQGPFASGSEVTKACLSCHTEAGKQVMGTRHWTWEYTNPDTGQKLGKKTMLNSFCIGDRSNEAFCQACHVGYGWKDDKFDFHNESKVDCLVCHNSGGYKKPAGMAGEVPTERTELPPGSGKFIDPVDLAMVAKHVGKTRTANCGTCHYNGGGGDGVKHGDLDSSLNKASKELDVHLASKASGGAGFTCATCHQSDGHQIAGSRISMTASDPHGPMLRGDTVHAGRNAATCQSCHGDKPHKQPSLSVELLNNHTSKLACQSCHIPEFARGGVATKMAWDWSTAGQLTPEGKPIQKKDEHGHVIYDSKKGNFKLAENVVPEYLWFNGQVNYTTQDMKIDPTQVLKINSFMGSPDDPKARIWPVKRFEGKQPYDKVHLQLLVPHTATPDDTAFWFNFDWNKALQTGATATGQPYSGQHDFVKTEMLWPITHMVAPSKNAVACASCHTGPTKSRLGDLPGVYLPGRDSQPWIDRLGWLAVVGAVAGVLLHTAARLLTRRRKNQENRHV</sequence>
<dbReference type="PIRSF" id="PIRSF039014">
    <property type="entry name" value="OTR_cyc"/>
    <property type="match status" value="1"/>
</dbReference>
<evidence type="ECO:0000256" key="1">
    <source>
        <dbReference type="ARBA" id="ARBA00022729"/>
    </source>
</evidence>
<dbReference type="InterPro" id="IPR024673">
    <property type="entry name" value="Octahem_Cyt_c"/>
</dbReference>
<dbReference type="Pfam" id="PF11783">
    <property type="entry name" value="Cytochrome_cB"/>
    <property type="match status" value="1"/>
</dbReference>
<keyword evidence="1 3" id="KW-0732">Signal</keyword>
<keyword evidence="5" id="KW-1185">Reference proteome</keyword>
<evidence type="ECO:0000313" key="5">
    <source>
        <dbReference type="Proteomes" id="UP000545507"/>
    </source>
</evidence>
<keyword evidence="2" id="KW-1133">Transmembrane helix</keyword>
<dbReference type="NCBIfam" id="TIGR04315">
    <property type="entry name" value="octaheme_Shew"/>
    <property type="match status" value="1"/>
</dbReference>
<dbReference type="InterPro" id="IPR051829">
    <property type="entry name" value="Multiheme_Cytochr_ET"/>
</dbReference>
<evidence type="ECO:0000256" key="2">
    <source>
        <dbReference type="SAM" id="Phobius"/>
    </source>
</evidence>
<evidence type="ECO:0000256" key="3">
    <source>
        <dbReference type="SAM" id="SignalP"/>
    </source>
</evidence>
<keyword evidence="2" id="KW-0812">Transmembrane</keyword>
<dbReference type="Proteomes" id="UP000545507">
    <property type="component" value="Unassembled WGS sequence"/>
</dbReference>
<dbReference type="PANTHER" id="PTHR35038:SF5">
    <property type="entry name" value="CYTOCHROME C-TYPE PROTEIN NRFB"/>
    <property type="match status" value="1"/>
</dbReference>
<dbReference type="PANTHER" id="PTHR35038">
    <property type="entry name" value="DISSIMILATORY SULFITE REDUCTASE SIRA"/>
    <property type="match status" value="1"/>
</dbReference>
<protein>
    <submittedName>
        <fullName evidence="4">Tetrathionate reductase family octaheme c-type cytochrome</fullName>
    </submittedName>
</protein>
<evidence type="ECO:0000313" key="4">
    <source>
        <dbReference type="EMBL" id="NWF46013.1"/>
    </source>
</evidence>
<dbReference type="SUPFAM" id="SSF48695">
    <property type="entry name" value="Multiheme cytochromes"/>
    <property type="match status" value="1"/>
</dbReference>
<dbReference type="AlphaFoldDB" id="A0A7Y8GX82"/>
<gene>
    <name evidence="4" type="ORF">F3K02_12240</name>
</gene>
<feature type="chain" id="PRO_5031101478" evidence="3">
    <location>
        <begin position="38"/>
        <end position="576"/>
    </location>
</feature>
<dbReference type="Gene3D" id="1.10.1130.10">
    <property type="entry name" value="Flavocytochrome C3, Chain A"/>
    <property type="match status" value="2"/>
</dbReference>
<keyword evidence="2" id="KW-0472">Membrane</keyword>
<name>A0A7Y8GX82_9BURK</name>
<reference evidence="4 5" key="1">
    <citation type="submission" date="2019-09" db="EMBL/GenBank/DDBJ databases">
        <title>Hydrogenophaga aromatica sp. nov., isolated from a para-xylene-degrading enrichment culture.</title>
        <authorList>
            <person name="Tancsics A."/>
            <person name="Banerjee S."/>
        </authorList>
    </citation>
    <scope>NUCLEOTIDE SEQUENCE [LARGE SCALE GENOMIC DNA]</scope>
    <source>
        <strain evidence="4 5">D2P1</strain>
    </source>
</reference>
<organism evidence="4 5">
    <name type="scientific">Hydrogenophaga aromaticivorans</name>
    <dbReference type="NCBI Taxonomy" id="2610898"/>
    <lineage>
        <taxon>Bacteria</taxon>
        <taxon>Pseudomonadati</taxon>
        <taxon>Pseudomonadota</taxon>
        <taxon>Betaproteobacteria</taxon>
        <taxon>Burkholderiales</taxon>
        <taxon>Comamonadaceae</taxon>
        <taxon>Hydrogenophaga</taxon>
    </lineage>
</organism>
<proteinExistence type="predicted"/>
<dbReference type="RefSeq" id="WP_177135920.1">
    <property type="nucleotide sequence ID" value="NZ_VYGV01000009.1"/>
</dbReference>
<dbReference type="EMBL" id="VYGV01000009">
    <property type="protein sequence ID" value="NWF46013.1"/>
    <property type="molecule type" value="Genomic_DNA"/>
</dbReference>
<comment type="caution">
    <text evidence="4">The sequence shown here is derived from an EMBL/GenBank/DDBJ whole genome shotgun (WGS) entry which is preliminary data.</text>
</comment>
<dbReference type="InterPro" id="IPR036280">
    <property type="entry name" value="Multihaem_cyt_sf"/>
</dbReference>
<feature type="signal peptide" evidence="3">
    <location>
        <begin position="1"/>
        <end position="37"/>
    </location>
</feature>